<dbReference type="EC" id="2.7.8.15" evidence="6"/>
<dbReference type="EMBL" id="OE839336">
    <property type="protein sequence ID" value="CAD7586812.1"/>
    <property type="molecule type" value="Genomic_DNA"/>
</dbReference>
<comment type="similarity">
    <text evidence="4">Belongs to the glycosyltransferase 4 family.</text>
</comment>
<keyword evidence="11" id="KW-0479">Metal-binding</keyword>
<comment type="function">
    <text evidence="19">UDP-N-acetylglucosamine--dolichyl-phosphate N-acetylglucosaminephosphotransferase that operates in the biosynthetic pathway of dolichol-linked oligosaccharides, the glycan precursors employed in protein asparagine (N)-glycosylation. The assembly of dolichol-linked oligosaccharides begins on the cytosolic side of the endoplasmic reticulum membrane and finishes in its lumen. The sequential addition of sugars to dolichol pyrophosphate produces dolichol-linked oligosaccharides containing fourteen sugars, including two GlcNAcs, nine mannoses and three glucoses. Once assembled, the oligosaccharide is transferred from the lipid to nascent proteins by oligosaccharyltransferases. Catalyzes the initial step of dolichol-linked oligosaccharide biosynthesis, transfering GlcNAc-1-P from cytosolic UDP-GlcNAc onto the carrier lipid dolichyl phosphate (P-dolichol), yielding GlcNAc-P-P-dolichol embedded in the cytoplasmic leaflet of the endoplasmic reticulum membrane.</text>
</comment>
<dbReference type="Pfam" id="PF00953">
    <property type="entry name" value="Glycos_transf_4"/>
    <property type="match status" value="1"/>
</dbReference>
<dbReference type="PANTHER" id="PTHR10571:SF0">
    <property type="entry name" value="UDP-N-ACETYLGLUCOSAMINE--DOLICHYL-PHOSPHATE N-ACETYLGLUCOSAMINEPHOSPHOTRANSFERASE"/>
    <property type="match status" value="1"/>
</dbReference>
<dbReference type="GO" id="GO:0006488">
    <property type="term" value="P:dolichol-linked oligosaccharide biosynthetic process"/>
    <property type="evidence" value="ECO:0007669"/>
    <property type="project" value="InterPro"/>
</dbReference>
<comment type="cofactor">
    <cofactor evidence="1">
        <name>Mg(2+)</name>
        <dbReference type="ChEBI" id="CHEBI:18420"/>
    </cofactor>
</comment>
<feature type="domain" description="DPAGT1 insertion" evidence="22">
    <location>
        <begin position="342"/>
        <end position="382"/>
    </location>
</feature>
<feature type="transmembrane region" description="Helical" evidence="21">
    <location>
        <begin position="81"/>
        <end position="100"/>
    </location>
</feature>
<dbReference type="AlphaFoldDB" id="A0A7R9JPK5"/>
<dbReference type="GO" id="GO:0003975">
    <property type="term" value="F:UDP-N-acetylglucosamine-dolichyl-phosphate N-acetylglucosaminephosphotransferase activity"/>
    <property type="evidence" value="ECO:0007669"/>
    <property type="project" value="UniProtKB-EC"/>
</dbReference>
<evidence type="ECO:0000256" key="5">
    <source>
        <dbReference type="ARBA" id="ARBA00011738"/>
    </source>
</evidence>
<evidence type="ECO:0000256" key="1">
    <source>
        <dbReference type="ARBA" id="ARBA00001946"/>
    </source>
</evidence>
<keyword evidence="12" id="KW-0256">Endoplasmic reticulum</keyword>
<feature type="transmembrane region" description="Helical" evidence="21">
    <location>
        <begin position="148"/>
        <end position="166"/>
    </location>
</feature>
<evidence type="ECO:0000256" key="6">
    <source>
        <dbReference type="ARBA" id="ARBA00013225"/>
    </source>
</evidence>
<evidence type="ECO:0000256" key="12">
    <source>
        <dbReference type="ARBA" id="ARBA00022824"/>
    </source>
</evidence>
<keyword evidence="13" id="KW-0460">Magnesium</keyword>
<evidence type="ECO:0000256" key="9">
    <source>
        <dbReference type="ARBA" id="ARBA00022679"/>
    </source>
</evidence>
<dbReference type="GO" id="GO:0005789">
    <property type="term" value="C:endoplasmic reticulum membrane"/>
    <property type="evidence" value="ECO:0007669"/>
    <property type="project" value="UniProtKB-SubCell"/>
</dbReference>
<dbReference type="CDD" id="cd06855">
    <property type="entry name" value="GT_GPT_euk"/>
    <property type="match status" value="1"/>
</dbReference>
<evidence type="ECO:0000256" key="14">
    <source>
        <dbReference type="ARBA" id="ARBA00022989"/>
    </source>
</evidence>
<feature type="transmembrane region" description="Helical" evidence="21">
    <location>
        <begin position="401"/>
        <end position="423"/>
    </location>
</feature>
<organism evidence="23">
    <name type="scientific">Timema genevievae</name>
    <name type="common">Walking stick</name>
    <dbReference type="NCBI Taxonomy" id="629358"/>
    <lineage>
        <taxon>Eukaryota</taxon>
        <taxon>Metazoa</taxon>
        <taxon>Ecdysozoa</taxon>
        <taxon>Arthropoda</taxon>
        <taxon>Hexapoda</taxon>
        <taxon>Insecta</taxon>
        <taxon>Pterygota</taxon>
        <taxon>Neoptera</taxon>
        <taxon>Polyneoptera</taxon>
        <taxon>Phasmatodea</taxon>
        <taxon>Timematodea</taxon>
        <taxon>Timematoidea</taxon>
        <taxon>Timematidae</taxon>
        <taxon>Timema</taxon>
    </lineage>
</organism>
<feature type="transmembrane region" description="Helical" evidence="21">
    <location>
        <begin position="299"/>
        <end position="319"/>
    </location>
</feature>
<name>A0A7R9JPK5_TIMGE</name>
<evidence type="ECO:0000256" key="19">
    <source>
        <dbReference type="ARBA" id="ARBA00044717"/>
    </source>
</evidence>
<keyword evidence="14 21" id="KW-1133">Transmembrane helix</keyword>
<evidence type="ECO:0000256" key="8">
    <source>
        <dbReference type="ARBA" id="ARBA00022676"/>
    </source>
</evidence>
<reference evidence="23" key="1">
    <citation type="submission" date="2020-11" db="EMBL/GenBank/DDBJ databases">
        <authorList>
            <person name="Tran Van P."/>
        </authorList>
    </citation>
    <scope>NUCLEOTIDE SEQUENCE</scope>
</reference>
<evidence type="ECO:0000256" key="15">
    <source>
        <dbReference type="ARBA" id="ARBA00023136"/>
    </source>
</evidence>
<evidence type="ECO:0000259" key="22">
    <source>
        <dbReference type="Pfam" id="PF21383"/>
    </source>
</evidence>
<feature type="transmembrane region" description="Helical" evidence="21">
    <location>
        <begin position="120"/>
        <end position="136"/>
    </location>
</feature>
<sequence>MKAQQSTQMYPQLQEASVYLQLQEASVYLQLQEALVVLLHATIDMGPTEVVLWLCLNPTSVPGASTLPQDYRGPFHSRPEAQGVVSGCVFLVTLFLFIPVPFSQHIIKNVDFPHDEFVEMMAALLSICCMLLLGFADDVLDLRWRHKLLLPTIASLPLLMVYYVNFNSTSVIIPKPFRSWVGFSVDLGFLYYLYMGMLAVFCTNAINILAGVNGLEVGQSVVIAASIVLFNLVELWGDLWKAQQFSLYFMLPYLGTSLALLRLNWYPSSVFVGDTFCYFSGMTFAVVGILGHFSKTMLLFFIPQVLNFLYSVPQLFHLVPCPRHRLPRYNPKTNLLEMSTTVFKVSDLNVLGRLCMRVFKVLRLVHLKEGTGENKEYVECNNLTLINFVLLWRGPTHEETLVQILLIIQVLSSVLAFGIRYPLAFMFYDI</sequence>
<comment type="subunit">
    <text evidence="5">Homodimer.</text>
</comment>
<dbReference type="PANTHER" id="PTHR10571">
    <property type="entry name" value="UDP-N-ACETYLGLUCOSAMINE--DOLICHYL-PHOSPHATE N-ACETYLGLUCOSAMINEPHOSPHOTRANSFERASE"/>
    <property type="match status" value="1"/>
</dbReference>
<evidence type="ECO:0000256" key="18">
    <source>
        <dbReference type="ARBA" id="ARBA00033238"/>
    </source>
</evidence>
<evidence type="ECO:0000256" key="11">
    <source>
        <dbReference type="ARBA" id="ARBA00022723"/>
    </source>
</evidence>
<keyword evidence="9" id="KW-0808">Transferase</keyword>
<feature type="transmembrane region" description="Helical" evidence="21">
    <location>
        <begin position="275"/>
        <end position="293"/>
    </location>
</feature>
<gene>
    <name evidence="23" type="ORF">TGEB3V08_LOCUS1094</name>
</gene>
<evidence type="ECO:0000256" key="3">
    <source>
        <dbReference type="ARBA" id="ARBA00004922"/>
    </source>
</evidence>
<comment type="pathway">
    <text evidence="3">Protein modification; protein glycosylation.</text>
</comment>
<accession>A0A7R9JPK5</accession>
<keyword evidence="15 21" id="KW-0472">Membrane</keyword>
<evidence type="ECO:0000256" key="4">
    <source>
        <dbReference type="ARBA" id="ARBA00009317"/>
    </source>
</evidence>
<evidence type="ECO:0000256" key="21">
    <source>
        <dbReference type="SAM" id="Phobius"/>
    </source>
</evidence>
<dbReference type="GO" id="GO:0016757">
    <property type="term" value="F:glycosyltransferase activity"/>
    <property type="evidence" value="ECO:0007669"/>
    <property type="project" value="UniProtKB-KW"/>
</dbReference>
<evidence type="ECO:0000256" key="16">
    <source>
        <dbReference type="ARBA" id="ARBA00023180"/>
    </source>
</evidence>
<evidence type="ECO:0000313" key="23">
    <source>
        <dbReference type="EMBL" id="CAD7586812.1"/>
    </source>
</evidence>
<keyword evidence="10 21" id="KW-0812">Transmembrane</keyword>
<dbReference type="InterPro" id="IPR033895">
    <property type="entry name" value="GPT"/>
</dbReference>
<feature type="transmembrane region" description="Helical" evidence="21">
    <location>
        <begin position="189"/>
        <end position="210"/>
    </location>
</feature>
<dbReference type="GO" id="GO:0046872">
    <property type="term" value="F:metal ion binding"/>
    <property type="evidence" value="ECO:0007669"/>
    <property type="project" value="UniProtKB-KW"/>
</dbReference>
<evidence type="ECO:0000256" key="10">
    <source>
        <dbReference type="ARBA" id="ARBA00022692"/>
    </source>
</evidence>
<proteinExistence type="inferred from homology"/>
<evidence type="ECO:0000256" key="7">
    <source>
        <dbReference type="ARBA" id="ARBA00017659"/>
    </source>
</evidence>
<evidence type="ECO:0000256" key="13">
    <source>
        <dbReference type="ARBA" id="ARBA00022842"/>
    </source>
</evidence>
<dbReference type="UniPathway" id="UPA00378"/>
<dbReference type="Pfam" id="PF21383">
    <property type="entry name" value="DPAGT1_ins"/>
    <property type="match status" value="1"/>
</dbReference>
<protein>
    <recommendedName>
        <fullName evidence="7">UDP-N-acetylglucosamine--dolichyl-phosphate N-acetylglucosaminephosphotransferase</fullName>
        <ecNumber evidence="6">2.7.8.15</ecNumber>
    </recommendedName>
    <alternativeName>
        <fullName evidence="17">GlcNAc-1-P transferase</fullName>
    </alternativeName>
    <alternativeName>
        <fullName evidence="18">N-acetylglucosamine-1-phosphate transferase</fullName>
    </alternativeName>
</protein>
<feature type="transmembrane region" description="Helical" evidence="21">
    <location>
        <begin position="217"/>
        <end position="233"/>
    </location>
</feature>
<evidence type="ECO:0000256" key="17">
    <source>
        <dbReference type="ARBA" id="ARBA00029567"/>
    </source>
</evidence>
<feature type="transmembrane region" description="Helical" evidence="21">
    <location>
        <begin position="245"/>
        <end position="263"/>
    </location>
</feature>
<keyword evidence="16" id="KW-0325">Glycoprotein</keyword>
<comment type="catalytic activity">
    <reaction evidence="20">
        <text>a di-trans,poly-cis-dolichyl phosphate + UDP-N-acetyl-alpha-D-glucosamine = an N-acetyl-alpha-D-glucosaminyl-diphospho-di-trans,poly-cis-dolichol + UMP</text>
        <dbReference type="Rhea" id="RHEA:13289"/>
        <dbReference type="Rhea" id="RHEA-COMP:19498"/>
        <dbReference type="Rhea" id="RHEA-COMP:19507"/>
        <dbReference type="ChEBI" id="CHEBI:57683"/>
        <dbReference type="ChEBI" id="CHEBI:57705"/>
        <dbReference type="ChEBI" id="CHEBI:57865"/>
        <dbReference type="ChEBI" id="CHEBI:58427"/>
        <dbReference type="EC" id="2.7.8.15"/>
    </reaction>
    <physiologicalReaction direction="left-to-right" evidence="20">
        <dbReference type="Rhea" id="RHEA:13290"/>
    </physiologicalReaction>
</comment>
<evidence type="ECO:0000256" key="20">
    <source>
        <dbReference type="ARBA" id="ARBA00045078"/>
    </source>
</evidence>
<evidence type="ECO:0000256" key="2">
    <source>
        <dbReference type="ARBA" id="ARBA00004477"/>
    </source>
</evidence>
<comment type="subcellular location">
    <subcellularLocation>
        <location evidence="2">Endoplasmic reticulum membrane</location>
        <topology evidence="2">Multi-pass membrane protein</topology>
    </subcellularLocation>
</comment>
<keyword evidence="8" id="KW-0328">Glycosyltransferase</keyword>
<dbReference type="InterPro" id="IPR048439">
    <property type="entry name" value="DPAGT1_ins"/>
</dbReference>
<dbReference type="InterPro" id="IPR000715">
    <property type="entry name" value="Glycosyl_transferase_4"/>
</dbReference>